<dbReference type="FunFam" id="1.10.340.30:FF:000001">
    <property type="entry name" value="Endonuclease III"/>
    <property type="match status" value="1"/>
</dbReference>
<comment type="similarity">
    <text evidence="1">Belongs to the Nth/MutY family.</text>
</comment>
<dbReference type="Gene3D" id="1.10.340.30">
    <property type="entry name" value="Hypothetical protein, domain 2"/>
    <property type="match status" value="1"/>
</dbReference>
<dbReference type="NCBIfam" id="TIGR01083">
    <property type="entry name" value="nth"/>
    <property type="match status" value="1"/>
</dbReference>
<evidence type="ECO:0000256" key="2">
    <source>
        <dbReference type="ARBA" id="ARBA00022485"/>
    </source>
</evidence>
<dbReference type="InterPro" id="IPR000445">
    <property type="entry name" value="HhH_motif"/>
</dbReference>
<keyword evidence="2" id="KW-0004">4Fe-4S</keyword>
<sequence length="238" mass="26054">MGKTTRKKGAARGNRELPFTLPKVSPAAKRRAGALLAALEEHYPNVECALEFSNPHELLIATILSAQATDVGVNKATPALFARFPTPADYAAASPEEIEPYIKSIGLFRNKAKAIHASMTMLVEEFDGQVPQTMEELLTLRGVARKTANVVLGNAFGINDGFVVDTHIARLAVRFGLAEKGATVTRIERQLMALFPRERWCDLSHMLVWHGRGPCKARGSACSEHPVCTRFGKCCELR</sequence>
<evidence type="ECO:0000256" key="3">
    <source>
        <dbReference type="ARBA" id="ARBA00022723"/>
    </source>
</evidence>
<evidence type="ECO:0000313" key="11">
    <source>
        <dbReference type="EMBL" id="VAX41272.1"/>
    </source>
</evidence>
<dbReference type="PANTHER" id="PTHR10359">
    <property type="entry name" value="A/G-SPECIFIC ADENINE GLYCOSYLASE/ENDONUCLEASE III"/>
    <property type="match status" value="1"/>
</dbReference>
<proteinExistence type="inferred from homology"/>
<dbReference type="GO" id="GO:0003677">
    <property type="term" value="F:DNA binding"/>
    <property type="evidence" value="ECO:0007669"/>
    <property type="project" value="InterPro"/>
</dbReference>
<evidence type="ECO:0000256" key="1">
    <source>
        <dbReference type="ARBA" id="ARBA00008343"/>
    </source>
</evidence>
<accession>A0A3B1DKN9</accession>
<keyword evidence="11" id="KW-0456">Lyase</keyword>
<dbReference type="Pfam" id="PF00730">
    <property type="entry name" value="HhH-GPD"/>
    <property type="match status" value="1"/>
</dbReference>
<dbReference type="InterPro" id="IPR011257">
    <property type="entry name" value="DNA_glycosylase"/>
</dbReference>
<keyword evidence="11" id="KW-0540">Nuclease</keyword>
<dbReference type="GO" id="GO:0006285">
    <property type="term" value="P:base-excision repair, AP site formation"/>
    <property type="evidence" value="ECO:0007669"/>
    <property type="project" value="TreeGrafter"/>
</dbReference>
<dbReference type="HAMAP" id="MF_00942">
    <property type="entry name" value="Nth"/>
    <property type="match status" value="1"/>
</dbReference>
<evidence type="ECO:0000256" key="7">
    <source>
        <dbReference type="ARBA" id="ARBA00023014"/>
    </source>
</evidence>
<feature type="domain" description="HhH-GPD" evidence="10">
    <location>
        <begin position="64"/>
        <end position="213"/>
    </location>
</feature>
<protein>
    <submittedName>
        <fullName evidence="11">Endonuclease III</fullName>
        <ecNumber evidence="11">4.2.99.18</ecNumber>
    </submittedName>
</protein>
<dbReference type="GO" id="GO:0019104">
    <property type="term" value="F:DNA N-glycosylase activity"/>
    <property type="evidence" value="ECO:0007669"/>
    <property type="project" value="TreeGrafter"/>
</dbReference>
<dbReference type="InterPro" id="IPR005759">
    <property type="entry name" value="Nth"/>
</dbReference>
<dbReference type="EC" id="4.2.99.18" evidence="11"/>
<keyword evidence="3" id="KW-0479">Metal-binding</keyword>
<evidence type="ECO:0000256" key="9">
    <source>
        <dbReference type="ARBA" id="ARBA00023295"/>
    </source>
</evidence>
<evidence type="ECO:0000259" key="10">
    <source>
        <dbReference type="SMART" id="SM00478"/>
    </source>
</evidence>
<keyword evidence="9" id="KW-0326">Glycosidase</keyword>
<keyword evidence="4" id="KW-0227">DNA damage</keyword>
<gene>
    <name evidence="11" type="ORF">MNBD_PLANCTO03-65</name>
</gene>
<dbReference type="Pfam" id="PF00633">
    <property type="entry name" value="HHH"/>
    <property type="match status" value="1"/>
</dbReference>
<dbReference type="InterPro" id="IPR003265">
    <property type="entry name" value="HhH-GPD_domain"/>
</dbReference>
<keyword evidence="11" id="KW-0255">Endonuclease</keyword>
<organism evidence="11">
    <name type="scientific">hydrothermal vent metagenome</name>
    <dbReference type="NCBI Taxonomy" id="652676"/>
    <lineage>
        <taxon>unclassified sequences</taxon>
        <taxon>metagenomes</taxon>
        <taxon>ecological metagenomes</taxon>
    </lineage>
</organism>
<dbReference type="GO" id="GO:0046872">
    <property type="term" value="F:metal ion binding"/>
    <property type="evidence" value="ECO:0007669"/>
    <property type="project" value="UniProtKB-KW"/>
</dbReference>
<keyword evidence="8" id="KW-0234">DNA repair</keyword>
<evidence type="ECO:0000256" key="4">
    <source>
        <dbReference type="ARBA" id="ARBA00022763"/>
    </source>
</evidence>
<evidence type="ECO:0000256" key="5">
    <source>
        <dbReference type="ARBA" id="ARBA00022801"/>
    </source>
</evidence>
<dbReference type="Gene3D" id="1.10.1670.10">
    <property type="entry name" value="Helix-hairpin-Helix base-excision DNA repair enzymes (C-terminal)"/>
    <property type="match status" value="1"/>
</dbReference>
<evidence type="ECO:0000256" key="6">
    <source>
        <dbReference type="ARBA" id="ARBA00023004"/>
    </source>
</evidence>
<keyword evidence="7" id="KW-0411">Iron-sulfur</keyword>
<reference evidence="11" key="1">
    <citation type="submission" date="2018-06" db="EMBL/GenBank/DDBJ databases">
        <authorList>
            <person name="Zhirakovskaya E."/>
        </authorList>
    </citation>
    <scope>NUCLEOTIDE SEQUENCE</scope>
</reference>
<dbReference type="SUPFAM" id="SSF48150">
    <property type="entry name" value="DNA-glycosylase"/>
    <property type="match status" value="1"/>
</dbReference>
<dbReference type="InterPro" id="IPR023170">
    <property type="entry name" value="HhH_base_excis_C"/>
</dbReference>
<dbReference type="SMART" id="SM00478">
    <property type="entry name" value="ENDO3c"/>
    <property type="match status" value="1"/>
</dbReference>
<dbReference type="CDD" id="cd00056">
    <property type="entry name" value="ENDO3c"/>
    <property type="match status" value="1"/>
</dbReference>
<dbReference type="GO" id="GO:0051539">
    <property type="term" value="F:4 iron, 4 sulfur cluster binding"/>
    <property type="evidence" value="ECO:0007669"/>
    <property type="project" value="UniProtKB-KW"/>
</dbReference>
<keyword evidence="6" id="KW-0408">Iron</keyword>
<dbReference type="EMBL" id="UOGK01000518">
    <property type="protein sequence ID" value="VAX41272.1"/>
    <property type="molecule type" value="Genomic_DNA"/>
</dbReference>
<keyword evidence="5" id="KW-0378">Hydrolase</keyword>
<name>A0A3B1DKN9_9ZZZZ</name>
<dbReference type="GO" id="GO:0140078">
    <property type="term" value="F:class I DNA-(apurinic or apyrimidinic site) endonuclease activity"/>
    <property type="evidence" value="ECO:0007669"/>
    <property type="project" value="UniProtKB-EC"/>
</dbReference>
<dbReference type="PANTHER" id="PTHR10359:SF18">
    <property type="entry name" value="ENDONUCLEASE III"/>
    <property type="match status" value="1"/>
</dbReference>
<dbReference type="AlphaFoldDB" id="A0A3B1DKN9"/>
<evidence type="ECO:0000256" key="8">
    <source>
        <dbReference type="ARBA" id="ARBA00023204"/>
    </source>
</evidence>